<keyword evidence="11" id="KW-1185">Reference proteome</keyword>
<organism evidence="10 11">
    <name type="scientific">Parthenolecanium corni</name>
    <dbReference type="NCBI Taxonomy" id="536013"/>
    <lineage>
        <taxon>Eukaryota</taxon>
        <taxon>Metazoa</taxon>
        <taxon>Ecdysozoa</taxon>
        <taxon>Arthropoda</taxon>
        <taxon>Hexapoda</taxon>
        <taxon>Insecta</taxon>
        <taxon>Pterygota</taxon>
        <taxon>Neoptera</taxon>
        <taxon>Paraneoptera</taxon>
        <taxon>Hemiptera</taxon>
        <taxon>Sternorrhyncha</taxon>
        <taxon>Coccoidea</taxon>
        <taxon>Coccidae</taxon>
        <taxon>Parthenolecanium</taxon>
    </lineage>
</organism>
<feature type="domain" description="Homeobox" evidence="9">
    <location>
        <begin position="2"/>
        <end position="65"/>
    </location>
</feature>
<evidence type="ECO:0000313" key="11">
    <source>
        <dbReference type="Proteomes" id="UP001367676"/>
    </source>
</evidence>
<dbReference type="GO" id="GO:0000981">
    <property type="term" value="F:DNA-binding transcription factor activity, RNA polymerase II-specific"/>
    <property type="evidence" value="ECO:0007669"/>
    <property type="project" value="InterPro"/>
</dbReference>
<feature type="compositionally biased region" description="Basic and acidic residues" evidence="8">
    <location>
        <begin position="87"/>
        <end position="105"/>
    </location>
</feature>
<dbReference type="CDD" id="cd00086">
    <property type="entry name" value="homeodomain"/>
    <property type="match status" value="1"/>
</dbReference>
<dbReference type="InterPro" id="IPR003893">
    <property type="entry name" value="Iroquois_homeo"/>
</dbReference>
<comment type="similarity">
    <text evidence="2">Belongs to the TALE/IRO homeobox family.</text>
</comment>
<reference evidence="10 11" key="1">
    <citation type="submission" date="2024-03" db="EMBL/GenBank/DDBJ databases">
        <title>Adaptation during the transition from Ophiocordyceps entomopathogen to insect associate is accompanied by gene loss and intensified selection.</title>
        <authorList>
            <person name="Ward C.M."/>
            <person name="Onetto C.A."/>
            <person name="Borneman A.R."/>
        </authorList>
    </citation>
    <scope>NUCLEOTIDE SEQUENCE [LARGE SCALE GENOMIC DNA]</scope>
    <source>
        <strain evidence="10">AWRI1</strain>
        <tissue evidence="10">Single Adult Female</tissue>
    </source>
</reference>
<dbReference type="GO" id="GO:0045317">
    <property type="term" value="P:equator specification"/>
    <property type="evidence" value="ECO:0007669"/>
    <property type="project" value="UniProtKB-ARBA"/>
</dbReference>
<name>A0AAN9T8X4_9HEMI</name>
<feature type="compositionally biased region" description="Low complexity" evidence="8">
    <location>
        <begin position="347"/>
        <end position="372"/>
    </location>
</feature>
<dbReference type="GO" id="GO:0000978">
    <property type="term" value="F:RNA polymerase II cis-regulatory region sequence-specific DNA binding"/>
    <property type="evidence" value="ECO:0007669"/>
    <property type="project" value="TreeGrafter"/>
</dbReference>
<feature type="region of interest" description="Disordered" evidence="8">
    <location>
        <begin position="347"/>
        <end position="387"/>
    </location>
</feature>
<dbReference type="GO" id="GO:0048468">
    <property type="term" value="P:cell development"/>
    <property type="evidence" value="ECO:0007669"/>
    <property type="project" value="TreeGrafter"/>
</dbReference>
<dbReference type="PANTHER" id="PTHR11211">
    <property type="entry name" value="IROQUOIS-CLASS HOMEODOMAIN PROTEIN IRX"/>
    <property type="match status" value="1"/>
</dbReference>
<feature type="compositionally biased region" description="Basic residues" evidence="8">
    <location>
        <begin position="173"/>
        <end position="187"/>
    </location>
</feature>
<feature type="compositionally biased region" description="Basic and acidic residues" evidence="8">
    <location>
        <begin position="66"/>
        <end position="76"/>
    </location>
</feature>
<comment type="subcellular location">
    <subcellularLocation>
        <location evidence="1 7">Nucleus</location>
    </subcellularLocation>
</comment>
<dbReference type="GO" id="GO:0030182">
    <property type="term" value="P:neuron differentiation"/>
    <property type="evidence" value="ECO:0007669"/>
    <property type="project" value="TreeGrafter"/>
</dbReference>
<dbReference type="GO" id="GO:0042693">
    <property type="term" value="P:muscle cell fate commitment"/>
    <property type="evidence" value="ECO:0007669"/>
    <property type="project" value="UniProtKB-ARBA"/>
</dbReference>
<dbReference type="Pfam" id="PF05920">
    <property type="entry name" value="Homeobox_KN"/>
    <property type="match status" value="1"/>
</dbReference>
<evidence type="ECO:0000256" key="1">
    <source>
        <dbReference type="ARBA" id="ARBA00004123"/>
    </source>
</evidence>
<dbReference type="InterPro" id="IPR001356">
    <property type="entry name" value="HD"/>
</dbReference>
<keyword evidence="4 7" id="KW-0371">Homeobox</keyword>
<keyword evidence="6 7" id="KW-0539">Nucleus</keyword>
<dbReference type="PANTHER" id="PTHR11211:SF40">
    <property type="entry name" value="MIRROR, ISOFORM C"/>
    <property type="match status" value="1"/>
</dbReference>
<dbReference type="InterPro" id="IPR017970">
    <property type="entry name" value="Homeobox_CS"/>
</dbReference>
<accession>A0AAN9T8X4</accession>
<evidence type="ECO:0000259" key="9">
    <source>
        <dbReference type="PROSITE" id="PS50071"/>
    </source>
</evidence>
<feature type="compositionally biased region" description="Basic and acidic residues" evidence="8">
    <location>
        <begin position="113"/>
        <end position="130"/>
    </location>
</feature>
<dbReference type="AlphaFoldDB" id="A0AAN9T8X4"/>
<protein>
    <recommendedName>
        <fullName evidence="9">Homeobox domain-containing protein</fullName>
    </recommendedName>
</protein>
<evidence type="ECO:0000313" key="10">
    <source>
        <dbReference type="EMBL" id="KAK7578204.1"/>
    </source>
</evidence>
<dbReference type="SUPFAM" id="SSF46689">
    <property type="entry name" value="Homeodomain-like"/>
    <property type="match status" value="1"/>
</dbReference>
<dbReference type="InterPro" id="IPR009057">
    <property type="entry name" value="Homeodomain-like_sf"/>
</dbReference>
<keyword evidence="3 7" id="KW-0238">DNA-binding</keyword>
<dbReference type="FunFam" id="1.10.10.60:FF:000003">
    <property type="entry name" value="Iroquois-class homeobox protein IRX"/>
    <property type="match status" value="1"/>
</dbReference>
<evidence type="ECO:0000256" key="2">
    <source>
        <dbReference type="ARBA" id="ARBA00008446"/>
    </source>
</evidence>
<evidence type="ECO:0000256" key="3">
    <source>
        <dbReference type="ARBA" id="ARBA00023125"/>
    </source>
</evidence>
<dbReference type="GO" id="GO:0007474">
    <property type="term" value="P:imaginal disc-derived wing vein specification"/>
    <property type="evidence" value="ECO:0007669"/>
    <property type="project" value="UniProtKB-ARBA"/>
</dbReference>
<feature type="region of interest" description="Disordered" evidence="8">
    <location>
        <begin position="66"/>
        <end position="209"/>
    </location>
</feature>
<dbReference type="EMBL" id="JBBCAQ010000035">
    <property type="protein sequence ID" value="KAK7578204.1"/>
    <property type="molecule type" value="Genomic_DNA"/>
</dbReference>
<evidence type="ECO:0000256" key="8">
    <source>
        <dbReference type="SAM" id="MobiDB-lite"/>
    </source>
</evidence>
<comment type="caution">
    <text evidence="10">The sequence shown here is derived from an EMBL/GenBank/DDBJ whole genome shotgun (WGS) entry which is preliminary data.</text>
</comment>
<dbReference type="GO" id="GO:0005634">
    <property type="term" value="C:nucleus"/>
    <property type="evidence" value="ECO:0007669"/>
    <property type="project" value="UniProtKB-SubCell"/>
</dbReference>
<sequence length="387" mass="41048">MDLNGARRKNATRETTSTLKAWLNEHKKNPYPTKGEKIMLAIITKMTLTQVSTWFANARRRLKKENKMTWEPRNRVEDDDNNNDDASDGRKSVSDCKDNMLDSKDSGTASSEDGDRSTHHRLDLVDREHGGSGVNAADTGSEWSESRPDSDPESPECLYSEPRPPPHLLHPAYQHHAHQHPLHHANSRFHSASSSPPPTPSLHQTDASSPIAKPRIWSLADMATKENDVRTSISSSSVYSTGKMVPSLAGRAAVAAAAAALPHPANYAAARHHEFYRSLYGPHLAGATTSELLESYSRTLGASLSSANSANGTATPPFTSVAAVMAAAAAAANSSSSAAPFDLAVSSAGGASGGASSTTSSSEASPTETPPSLNLSNSTLKSESRAS</sequence>
<dbReference type="Gene3D" id="1.10.10.60">
    <property type="entry name" value="Homeodomain-like"/>
    <property type="match status" value="1"/>
</dbReference>
<feature type="DNA-binding region" description="Homeobox" evidence="7">
    <location>
        <begin position="4"/>
        <end position="66"/>
    </location>
</feature>
<dbReference type="SMART" id="SM00389">
    <property type="entry name" value="HOX"/>
    <property type="match status" value="1"/>
</dbReference>
<keyword evidence="5" id="KW-0010">Activator</keyword>
<evidence type="ECO:0000256" key="6">
    <source>
        <dbReference type="ARBA" id="ARBA00023242"/>
    </source>
</evidence>
<proteinExistence type="inferred from homology"/>
<dbReference type="GO" id="GO:0045926">
    <property type="term" value="P:negative regulation of growth"/>
    <property type="evidence" value="ECO:0007669"/>
    <property type="project" value="UniProtKB-ARBA"/>
</dbReference>
<dbReference type="InterPro" id="IPR008422">
    <property type="entry name" value="KN_HD"/>
</dbReference>
<evidence type="ECO:0000256" key="7">
    <source>
        <dbReference type="PROSITE-ProRule" id="PRU00108"/>
    </source>
</evidence>
<feature type="compositionally biased region" description="Acidic residues" evidence="8">
    <location>
        <begin position="77"/>
        <end position="86"/>
    </location>
</feature>
<dbReference type="PROSITE" id="PS50071">
    <property type="entry name" value="HOMEOBOX_2"/>
    <property type="match status" value="1"/>
</dbReference>
<evidence type="ECO:0000256" key="4">
    <source>
        <dbReference type="ARBA" id="ARBA00023155"/>
    </source>
</evidence>
<gene>
    <name evidence="10" type="ORF">V9T40_010409</name>
</gene>
<dbReference type="SMART" id="SM00548">
    <property type="entry name" value="IRO"/>
    <property type="match status" value="1"/>
</dbReference>
<dbReference type="PROSITE" id="PS00027">
    <property type="entry name" value="HOMEOBOX_1"/>
    <property type="match status" value="1"/>
</dbReference>
<dbReference type="Proteomes" id="UP001367676">
    <property type="component" value="Unassembled WGS sequence"/>
</dbReference>
<evidence type="ECO:0000256" key="5">
    <source>
        <dbReference type="ARBA" id="ARBA00023159"/>
    </source>
</evidence>